<comment type="caution">
    <text evidence="1">The sequence shown here is derived from an EMBL/GenBank/DDBJ whole genome shotgun (WGS) entry which is preliminary data.</text>
</comment>
<protein>
    <submittedName>
        <fullName evidence="1">Uncharacterized protein</fullName>
    </submittedName>
</protein>
<proteinExistence type="predicted"/>
<dbReference type="AlphaFoldDB" id="A0A0F9ALA7"/>
<name>A0A0F9ALA7_9ZZZZ</name>
<accession>A0A0F9ALA7</accession>
<dbReference type="EMBL" id="LAZR01042168">
    <property type="protein sequence ID" value="KKL10180.1"/>
    <property type="molecule type" value="Genomic_DNA"/>
</dbReference>
<sequence length="236" mass="27957">MAFTKGFRSSFPQKLQARFRCYWHVMHPVDFDPDEIYRIGWTDETWEAFQLLLKRRTEVIKDGFMWSYDWDWTDQSIPDYVPIEGSLNWSTKDDFPSIEVKEQELPPGFQAKMREWIFEAYRYRELSNTLFSQVNYLVRLNYKAVPGFYGCNKQVENSICNTPATLLAIWPELISFIPSEERDVMRHRHMSEIWCTICDAPVRASTLVPCQTCVPYWRSLVHSHVSQEGQKVGSSW</sequence>
<organism evidence="1">
    <name type="scientific">marine sediment metagenome</name>
    <dbReference type="NCBI Taxonomy" id="412755"/>
    <lineage>
        <taxon>unclassified sequences</taxon>
        <taxon>metagenomes</taxon>
        <taxon>ecological metagenomes</taxon>
    </lineage>
</organism>
<evidence type="ECO:0000313" key="1">
    <source>
        <dbReference type="EMBL" id="KKL10180.1"/>
    </source>
</evidence>
<reference evidence="1" key="1">
    <citation type="journal article" date="2015" name="Nature">
        <title>Complex archaea that bridge the gap between prokaryotes and eukaryotes.</title>
        <authorList>
            <person name="Spang A."/>
            <person name="Saw J.H."/>
            <person name="Jorgensen S.L."/>
            <person name="Zaremba-Niedzwiedzka K."/>
            <person name="Martijn J."/>
            <person name="Lind A.E."/>
            <person name="van Eijk R."/>
            <person name="Schleper C."/>
            <person name="Guy L."/>
            <person name="Ettema T.J."/>
        </authorList>
    </citation>
    <scope>NUCLEOTIDE SEQUENCE</scope>
</reference>
<gene>
    <name evidence="1" type="ORF">LCGC14_2558430</name>
</gene>